<evidence type="ECO:0000313" key="2">
    <source>
        <dbReference type="Proteomes" id="UP000249865"/>
    </source>
</evidence>
<reference evidence="2" key="1">
    <citation type="submission" date="2018-06" db="EMBL/GenBank/DDBJ databases">
        <title>Complete genome sequences of Mycoplasma anatis, M. anseris and M. cloacale type strains.</title>
        <authorList>
            <person name="Grozner D."/>
            <person name="Forro B."/>
            <person name="Sulyok K.M."/>
            <person name="Marton S."/>
            <person name="Kreizinger Z."/>
            <person name="Banyai K."/>
            <person name="Gyuranecz M."/>
        </authorList>
    </citation>
    <scope>NUCLEOTIDE SEQUENCE [LARGE SCALE GENOMIC DNA]</scope>
    <source>
        <strain evidence="2">NCTC 10199</strain>
    </source>
</reference>
<dbReference type="RefSeq" id="WP_029330292.1">
    <property type="nucleotide sequence ID" value="NZ_CP030103.1"/>
</dbReference>
<sequence>MLINNIIEIETKKPVIQHEQLSYKIEKRVNNNIFANTSEEFNLNIERLIKSDEFIIDFSYKNDTEFINNTYIVLTLNNKMILQNARLNKQDNCYSIECIVKQMKGFSDFSFKDLENINVEIIVESNNKLIQLYSLSYYLDKQFEDKIIRLNQEGAIISFIKDIRIAFKNLENIDTSLRQNSDINRLYFNFRPYKLSLAEWFKQLYEIDIFSKWDKLDTQIHNIRQTDYIDWQIKAIEFPNILENKINGFFNFTSQRKTIDLNCWSYYDKYNNQIVIDVLNEKSKLGIVIPPTFSGNFNHKVSLSFGNHKKEFILIYQQFFNKPYLDLYTGLVRLNILQKPTFFTKTNWSIIKYRNITKIIKEVNSLEELAKKGGE</sequence>
<gene>
    <name evidence="1" type="ORF">DK849_02025</name>
</gene>
<dbReference type="OrthoDB" id="396807at2"/>
<name>A0A2Z4LMF2_9BACT</name>
<accession>A0A2Z4LMF2</accession>
<dbReference type="AlphaFoldDB" id="A0A2Z4LMF2"/>
<protein>
    <submittedName>
        <fullName evidence="1">Uncharacterized protein</fullName>
    </submittedName>
</protein>
<evidence type="ECO:0000313" key="1">
    <source>
        <dbReference type="EMBL" id="AWX42834.1"/>
    </source>
</evidence>
<dbReference type="Proteomes" id="UP000249865">
    <property type="component" value="Chromosome"/>
</dbReference>
<dbReference type="EMBL" id="CP030103">
    <property type="protein sequence ID" value="AWX42834.1"/>
    <property type="molecule type" value="Genomic_DNA"/>
</dbReference>
<organism evidence="1 2">
    <name type="scientific">Metamycoplasma cloacale</name>
    <dbReference type="NCBI Taxonomy" id="92401"/>
    <lineage>
        <taxon>Bacteria</taxon>
        <taxon>Bacillati</taxon>
        <taxon>Mycoplasmatota</taxon>
        <taxon>Mycoplasmoidales</taxon>
        <taxon>Metamycoplasmataceae</taxon>
        <taxon>Metamycoplasma</taxon>
    </lineage>
</organism>
<dbReference type="NCBIfam" id="NF045960">
    <property type="entry name" value="MHO_1580_fam"/>
    <property type="match status" value="1"/>
</dbReference>
<dbReference type="KEGG" id="mclo:DK849_02025"/>
<keyword evidence="2" id="KW-1185">Reference proteome</keyword>
<proteinExistence type="predicted"/>